<keyword evidence="3" id="KW-1185">Reference proteome</keyword>
<name>A0A4S8MIJ0_DENBC</name>
<evidence type="ECO:0008006" key="4">
    <source>
        <dbReference type="Google" id="ProtNLM"/>
    </source>
</evidence>
<dbReference type="AlphaFoldDB" id="A0A4S8MIJ0"/>
<organism evidence="2 3">
    <name type="scientific">Dendrothele bispora (strain CBS 962.96)</name>
    <dbReference type="NCBI Taxonomy" id="1314807"/>
    <lineage>
        <taxon>Eukaryota</taxon>
        <taxon>Fungi</taxon>
        <taxon>Dikarya</taxon>
        <taxon>Basidiomycota</taxon>
        <taxon>Agaricomycotina</taxon>
        <taxon>Agaricomycetes</taxon>
        <taxon>Agaricomycetidae</taxon>
        <taxon>Agaricales</taxon>
        <taxon>Agaricales incertae sedis</taxon>
        <taxon>Dendrothele</taxon>
    </lineage>
</organism>
<reference evidence="2 3" key="1">
    <citation type="journal article" date="2019" name="Nat. Ecol. Evol.">
        <title>Megaphylogeny resolves global patterns of mushroom evolution.</title>
        <authorList>
            <person name="Varga T."/>
            <person name="Krizsan K."/>
            <person name="Foldi C."/>
            <person name="Dima B."/>
            <person name="Sanchez-Garcia M."/>
            <person name="Sanchez-Ramirez S."/>
            <person name="Szollosi G.J."/>
            <person name="Szarkandi J.G."/>
            <person name="Papp V."/>
            <person name="Albert L."/>
            <person name="Andreopoulos W."/>
            <person name="Angelini C."/>
            <person name="Antonin V."/>
            <person name="Barry K.W."/>
            <person name="Bougher N.L."/>
            <person name="Buchanan P."/>
            <person name="Buyck B."/>
            <person name="Bense V."/>
            <person name="Catcheside P."/>
            <person name="Chovatia M."/>
            <person name="Cooper J."/>
            <person name="Damon W."/>
            <person name="Desjardin D."/>
            <person name="Finy P."/>
            <person name="Geml J."/>
            <person name="Haridas S."/>
            <person name="Hughes K."/>
            <person name="Justo A."/>
            <person name="Karasinski D."/>
            <person name="Kautmanova I."/>
            <person name="Kiss B."/>
            <person name="Kocsube S."/>
            <person name="Kotiranta H."/>
            <person name="LaButti K.M."/>
            <person name="Lechner B.E."/>
            <person name="Liimatainen K."/>
            <person name="Lipzen A."/>
            <person name="Lukacs Z."/>
            <person name="Mihaltcheva S."/>
            <person name="Morgado L.N."/>
            <person name="Niskanen T."/>
            <person name="Noordeloos M.E."/>
            <person name="Ohm R.A."/>
            <person name="Ortiz-Santana B."/>
            <person name="Ovrebo C."/>
            <person name="Racz N."/>
            <person name="Riley R."/>
            <person name="Savchenko A."/>
            <person name="Shiryaev A."/>
            <person name="Soop K."/>
            <person name="Spirin V."/>
            <person name="Szebenyi C."/>
            <person name="Tomsovsky M."/>
            <person name="Tulloss R.E."/>
            <person name="Uehling J."/>
            <person name="Grigoriev I.V."/>
            <person name="Vagvolgyi C."/>
            <person name="Papp T."/>
            <person name="Martin F.M."/>
            <person name="Miettinen O."/>
            <person name="Hibbett D.S."/>
            <person name="Nagy L.G."/>
        </authorList>
    </citation>
    <scope>NUCLEOTIDE SEQUENCE [LARGE SCALE GENOMIC DNA]</scope>
    <source>
        <strain evidence="2 3">CBS 962.96</strain>
    </source>
</reference>
<evidence type="ECO:0000256" key="1">
    <source>
        <dbReference type="SAM" id="MobiDB-lite"/>
    </source>
</evidence>
<dbReference type="Proteomes" id="UP000297245">
    <property type="component" value="Unassembled WGS sequence"/>
</dbReference>
<feature type="compositionally biased region" description="Polar residues" evidence="1">
    <location>
        <begin position="83"/>
        <end position="101"/>
    </location>
</feature>
<feature type="region of interest" description="Disordered" evidence="1">
    <location>
        <begin position="82"/>
        <end position="101"/>
    </location>
</feature>
<dbReference type="EMBL" id="ML179076">
    <property type="protein sequence ID" value="THV02560.1"/>
    <property type="molecule type" value="Genomic_DNA"/>
</dbReference>
<protein>
    <recommendedName>
        <fullName evidence="4">MACPF domain-containing protein</fullName>
    </recommendedName>
</protein>
<evidence type="ECO:0000313" key="3">
    <source>
        <dbReference type="Proteomes" id="UP000297245"/>
    </source>
</evidence>
<proteinExistence type="predicted"/>
<accession>A0A4S8MIJ0</accession>
<gene>
    <name evidence="2" type="ORF">K435DRAFT_836405</name>
</gene>
<evidence type="ECO:0000313" key="2">
    <source>
        <dbReference type="EMBL" id="THV02560.1"/>
    </source>
</evidence>
<sequence length="282" mass="31059">MPASTVQEDNLEILDRIIPKDPNFPSIAYQAHEHVPICVPWVHNVIALGTGFESSVAANPKTDQIAFRPRALAATPGKAQYQLEPTDNTNSFRQNSSTHSATSYEHMDMKGSLSVGGSMLGLSGRAAFSKNVFENKDSNKVSLQASLRIGRITSTASPRLSDYALSLLHDSPTEFHRVYGDYFLGALYLGADTSTFLSSSSSVDLKAEMKEIQVQAKFLGMKKTLVDKRTSSQSNASDYNITFDGFDTLDGTVQNAKAKDMQSYMMIKEQRTLPVELLWTKE</sequence>
<dbReference type="OrthoDB" id="3336780at2759"/>